<organism evidence="2 3">
    <name type="scientific">Bradyrhizobium lablabi</name>
    <dbReference type="NCBI Taxonomy" id="722472"/>
    <lineage>
        <taxon>Bacteria</taxon>
        <taxon>Pseudomonadati</taxon>
        <taxon>Pseudomonadota</taxon>
        <taxon>Alphaproteobacteria</taxon>
        <taxon>Hyphomicrobiales</taxon>
        <taxon>Nitrobacteraceae</taxon>
        <taxon>Bradyrhizobium</taxon>
    </lineage>
</organism>
<dbReference type="EMBL" id="LT670844">
    <property type="protein sequence ID" value="SHL91256.1"/>
    <property type="molecule type" value="Genomic_DNA"/>
</dbReference>
<evidence type="ECO:0000256" key="1">
    <source>
        <dbReference type="SAM" id="Phobius"/>
    </source>
</evidence>
<dbReference type="AlphaFoldDB" id="A0A1M7EI35"/>
<reference evidence="2 3" key="1">
    <citation type="submission" date="2016-11" db="EMBL/GenBank/DDBJ databases">
        <authorList>
            <person name="Jaros S."/>
            <person name="Januszkiewicz K."/>
            <person name="Wedrychowicz H."/>
        </authorList>
    </citation>
    <scope>NUCLEOTIDE SEQUENCE [LARGE SCALE GENOMIC DNA]</scope>
    <source>
        <strain evidence="2 3">GAS499</strain>
    </source>
</reference>
<evidence type="ECO:0000313" key="2">
    <source>
        <dbReference type="EMBL" id="SHL91256.1"/>
    </source>
</evidence>
<keyword evidence="1" id="KW-0472">Membrane</keyword>
<gene>
    <name evidence="2" type="ORF">SAMN05444159_7169</name>
</gene>
<proteinExistence type="predicted"/>
<evidence type="ECO:0000313" key="3">
    <source>
        <dbReference type="Proteomes" id="UP000189935"/>
    </source>
</evidence>
<feature type="transmembrane region" description="Helical" evidence="1">
    <location>
        <begin position="38"/>
        <end position="58"/>
    </location>
</feature>
<evidence type="ECO:0008006" key="4">
    <source>
        <dbReference type="Google" id="ProtNLM"/>
    </source>
</evidence>
<keyword evidence="1" id="KW-1133">Transmembrane helix</keyword>
<dbReference type="RefSeq" id="WP_079544195.1">
    <property type="nucleotide sequence ID" value="NZ_LT670844.1"/>
</dbReference>
<keyword evidence="1" id="KW-0812">Transmembrane</keyword>
<sequence>MTMLANVLRELAGLFVDDGALALAILAVVALAGVMAMLGLALAAGAILLFGCLGVLLANTVSAGRR</sequence>
<dbReference type="Proteomes" id="UP000189935">
    <property type="component" value="Chromosome I"/>
</dbReference>
<feature type="transmembrane region" description="Helical" evidence="1">
    <location>
        <begin position="12"/>
        <end position="32"/>
    </location>
</feature>
<name>A0A1M7EI35_9BRAD</name>
<protein>
    <recommendedName>
        <fullName evidence="4">Major facilitator superfamily (MFS) profile domain-containing protein</fullName>
    </recommendedName>
</protein>
<accession>A0A1M7EI35</accession>